<sequence>MRLGRKHAEIALRWVPSMATYGAVAGLTLIFFTDWKAVAKHIPYYGRKFNE</sequence>
<organism evidence="2 3">
    <name type="scientific">Xylocopa violacea</name>
    <name type="common">Violet carpenter bee</name>
    <name type="synonym">Apis violacea</name>
    <dbReference type="NCBI Taxonomy" id="135666"/>
    <lineage>
        <taxon>Eukaryota</taxon>
        <taxon>Metazoa</taxon>
        <taxon>Ecdysozoa</taxon>
        <taxon>Arthropoda</taxon>
        <taxon>Hexapoda</taxon>
        <taxon>Insecta</taxon>
        <taxon>Pterygota</taxon>
        <taxon>Neoptera</taxon>
        <taxon>Endopterygota</taxon>
        <taxon>Hymenoptera</taxon>
        <taxon>Apocrita</taxon>
        <taxon>Aculeata</taxon>
        <taxon>Apoidea</taxon>
        <taxon>Anthophila</taxon>
        <taxon>Apidae</taxon>
        <taxon>Xylocopa</taxon>
        <taxon>Xylocopa</taxon>
    </lineage>
</organism>
<dbReference type="Pfam" id="PF08997">
    <property type="entry name" value="UCR_6-4kD"/>
    <property type="match status" value="1"/>
</dbReference>
<dbReference type="PANTHER" id="PTHR15420">
    <property type="entry name" value="UBIQUINOL-CYTOCHROME C REDUCTASE COMPLEX 6.4 KD PROTEIN"/>
    <property type="match status" value="1"/>
</dbReference>
<dbReference type="PANTHER" id="PTHR15420:SF2">
    <property type="entry name" value="CYTOCHROME B-C1 COMPLEX SUBUNIT 10"/>
    <property type="match status" value="1"/>
</dbReference>
<accession>A0ABP1P1Z0</accession>
<evidence type="ECO:0000313" key="2">
    <source>
        <dbReference type="EMBL" id="CAL7946237.1"/>
    </source>
</evidence>
<evidence type="ECO:0000256" key="1">
    <source>
        <dbReference type="SAM" id="Phobius"/>
    </source>
</evidence>
<keyword evidence="1" id="KW-0812">Transmembrane</keyword>
<dbReference type="InterPro" id="IPR015089">
    <property type="entry name" value="UQCR"/>
</dbReference>
<reference evidence="2 3" key="1">
    <citation type="submission" date="2024-08" db="EMBL/GenBank/DDBJ databases">
        <authorList>
            <person name="Will J Nash"/>
            <person name="Angela Man"/>
            <person name="Seanna McTaggart"/>
            <person name="Kendall Baker"/>
            <person name="Tom Barker"/>
            <person name="Leah Catchpole"/>
            <person name="Alex Durrant"/>
            <person name="Karim Gharbi"/>
            <person name="Naomi Irish"/>
            <person name="Gemy Kaithakottil"/>
            <person name="Debby Ku"/>
            <person name="Aaliyah Providence"/>
            <person name="Felix Shaw"/>
            <person name="David Swarbreck"/>
            <person name="Chris Watkins"/>
            <person name="Ann M. McCartney"/>
            <person name="Giulio Formenti"/>
            <person name="Alice Mouton"/>
            <person name="Noel Vella"/>
            <person name="Bjorn M von Reumont"/>
            <person name="Adriana Vella"/>
            <person name="Wilfried Haerty"/>
        </authorList>
    </citation>
    <scope>NUCLEOTIDE SEQUENCE [LARGE SCALE GENOMIC DNA]</scope>
</reference>
<dbReference type="Gene3D" id="1.20.5.220">
    <property type="match status" value="1"/>
</dbReference>
<dbReference type="EMBL" id="CAXAJV020001294">
    <property type="protein sequence ID" value="CAL7946237.1"/>
    <property type="molecule type" value="Genomic_DNA"/>
</dbReference>
<gene>
    <name evidence="2" type="ORF">XYLVIOL_LOCUS7674</name>
</gene>
<evidence type="ECO:0000313" key="3">
    <source>
        <dbReference type="Proteomes" id="UP001642520"/>
    </source>
</evidence>
<feature type="transmembrane region" description="Helical" evidence="1">
    <location>
        <begin position="12"/>
        <end position="32"/>
    </location>
</feature>
<comment type="caution">
    <text evidence="2">The sequence shown here is derived from an EMBL/GenBank/DDBJ whole genome shotgun (WGS) entry which is preliminary data.</text>
</comment>
<evidence type="ECO:0008006" key="4">
    <source>
        <dbReference type="Google" id="ProtNLM"/>
    </source>
</evidence>
<protein>
    <recommendedName>
        <fullName evidence="4">Cytochrome b-c1 complex subunit 10</fullName>
    </recommendedName>
</protein>
<keyword evidence="1" id="KW-1133">Transmembrane helix</keyword>
<keyword evidence="3" id="KW-1185">Reference proteome</keyword>
<proteinExistence type="predicted"/>
<dbReference type="InterPro" id="IPR029027">
    <property type="entry name" value="Single_a-helix_sf"/>
</dbReference>
<keyword evidence="1" id="KW-0472">Membrane</keyword>
<dbReference type="SUPFAM" id="SSF81518">
    <property type="entry name" value="Subunit XI (6.4 kDa protein) of cytochrome bc1 complex (Ubiquinol-cytochrome c reductase)"/>
    <property type="match status" value="1"/>
</dbReference>
<dbReference type="Proteomes" id="UP001642520">
    <property type="component" value="Unassembled WGS sequence"/>
</dbReference>
<name>A0ABP1P1Z0_XYLVO</name>